<gene>
    <name evidence="2" type="ORF">PoB_005639500</name>
</gene>
<proteinExistence type="predicted"/>
<feature type="compositionally biased region" description="Polar residues" evidence="1">
    <location>
        <begin position="71"/>
        <end position="81"/>
    </location>
</feature>
<keyword evidence="3" id="KW-1185">Reference proteome</keyword>
<feature type="region of interest" description="Disordered" evidence="1">
    <location>
        <begin position="65"/>
        <end position="98"/>
    </location>
</feature>
<evidence type="ECO:0000256" key="1">
    <source>
        <dbReference type="SAM" id="MobiDB-lite"/>
    </source>
</evidence>
<comment type="caution">
    <text evidence="2">The sequence shown here is derived from an EMBL/GenBank/DDBJ whole genome shotgun (WGS) entry which is preliminary data.</text>
</comment>
<reference evidence="2 3" key="1">
    <citation type="journal article" date="2021" name="Elife">
        <title>Chloroplast acquisition without the gene transfer in kleptoplastic sea slugs, Plakobranchus ocellatus.</title>
        <authorList>
            <person name="Maeda T."/>
            <person name="Takahashi S."/>
            <person name="Yoshida T."/>
            <person name="Shimamura S."/>
            <person name="Takaki Y."/>
            <person name="Nagai Y."/>
            <person name="Toyoda A."/>
            <person name="Suzuki Y."/>
            <person name="Arimoto A."/>
            <person name="Ishii H."/>
            <person name="Satoh N."/>
            <person name="Nishiyama T."/>
            <person name="Hasebe M."/>
            <person name="Maruyama T."/>
            <person name="Minagawa J."/>
            <person name="Obokata J."/>
            <person name="Shigenobu S."/>
        </authorList>
    </citation>
    <scope>NUCLEOTIDE SEQUENCE [LARGE SCALE GENOMIC DNA]</scope>
</reference>
<dbReference type="EMBL" id="BLXT01006199">
    <property type="protein sequence ID" value="GFO29890.1"/>
    <property type="molecule type" value="Genomic_DNA"/>
</dbReference>
<name>A0AAV4CAW2_9GAST</name>
<dbReference type="Proteomes" id="UP000735302">
    <property type="component" value="Unassembled WGS sequence"/>
</dbReference>
<feature type="compositionally biased region" description="Acidic residues" evidence="1">
    <location>
        <begin position="1"/>
        <end position="22"/>
    </location>
</feature>
<dbReference type="AlphaFoldDB" id="A0AAV4CAW2"/>
<sequence>MFESDDDDDNDDDNDDDDDDDDGSGRAGDNHRDWIYSPSFHQGCLGREYPPLDIVHVIKLSITSEEKERTVSISTEESIAHSSDSSRTRFPPRPPPTRITDALLLTPHAPRLPPHTPRPELWVASEAGQPHSFLWIACV</sequence>
<accession>A0AAV4CAW2</accession>
<feature type="region of interest" description="Disordered" evidence="1">
    <location>
        <begin position="1"/>
        <end position="35"/>
    </location>
</feature>
<protein>
    <submittedName>
        <fullName evidence="2">Uncharacterized protein</fullName>
    </submittedName>
</protein>
<organism evidence="2 3">
    <name type="scientific">Plakobranchus ocellatus</name>
    <dbReference type="NCBI Taxonomy" id="259542"/>
    <lineage>
        <taxon>Eukaryota</taxon>
        <taxon>Metazoa</taxon>
        <taxon>Spiralia</taxon>
        <taxon>Lophotrochozoa</taxon>
        <taxon>Mollusca</taxon>
        <taxon>Gastropoda</taxon>
        <taxon>Heterobranchia</taxon>
        <taxon>Euthyneura</taxon>
        <taxon>Panpulmonata</taxon>
        <taxon>Sacoglossa</taxon>
        <taxon>Placobranchoidea</taxon>
        <taxon>Plakobranchidae</taxon>
        <taxon>Plakobranchus</taxon>
    </lineage>
</organism>
<evidence type="ECO:0000313" key="3">
    <source>
        <dbReference type="Proteomes" id="UP000735302"/>
    </source>
</evidence>
<evidence type="ECO:0000313" key="2">
    <source>
        <dbReference type="EMBL" id="GFO29890.1"/>
    </source>
</evidence>